<name>A0A494XC07_9BURK</name>
<accession>A0A494XC07</accession>
<gene>
    <name evidence="2" type="ORF">D7S89_13305</name>
</gene>
<dbReference type="AlphaFoldDB" id="A0A494XC07"/>
<keyword evidence="1" id="KW-0812">Transmembrane</keyword>
<dbReference type="Proteomes" id="UP000280434">
    <property type="component" value="Unassembled WGS sequence"/>
</dbReference>
<evidence type="ECO:0000313" key="3">
    <source>
        <dbReference type="Proteomes" id="UP000280434"/>
    </source>
</evidence>
<keyword evidence="1" id="KW-0472">Membrane</keyword>
<protein>
    <submittedName>
        <fullName evidence="2">Glycine zipper family protein</fullName>
    </submittedName>
</protein>
<dbReference type="EMBL" id="RBZV01000004">
    <property type="protein sequence ID" value="RKP48295.1"/>
    <property type="molecule type" value="Genomic_DNA"/>
</dbReference>
<comment type="caution">
    <text evidence="2">The sequence shown here is derived from an EMBL/GenBank/DDBJ whole genome shotgun (WGS) entry which is preliminary data.</text>
</comment>
<keyword evidence="1" id="KW-1133">Transmembrane helix</keyword>
<evidence type="ECO:0000256" key="1">
    <source>
        <dbReference type="SAM" id="Phobius"/>
    </source>
</evidence>
<dbReference type="RefSeq" id="WP_121278143.1">
    <property type="nucleotide sequence ID" value="NZ_RBZV01000004.1"/>
</dbReference>
<sequence>MPAYHYQTPTNDKEGSRHDVTGHLMPARAFFFAIVDEPGKDGFLVRKIYAAPDNVFLRDMGLSPLQQLQELHPEKYGLSPKSFEAGTSVAEHVMGNNMSSYVSTSELFPGGSPRFEGRSIVIDIAKAKRAGAKLVQTDEILTALEQYKAENPHLAKRVSKIAGYVKDIDKEVLVQSPKVPASAIFNERSLRTALGFTKYARVVQIFGIVFTAYDLDVAAEQSVQTKSIRPIRREAVRQMGGWSGATAGARIGAALGASIGVETGPGAIITGAIGGLLFGAVGYFGADWLNKKFDPL</sequence>
<feature type="transmembrane region" description="Helical" evidence="1">
    <location>
        <begin position="267"/>
        <end position="286"/>
    </location>
</feature>
<organism evidence="2 3">
    <name type="scientific">Trinickia fusca</name>
    <dbReference type="NCBI Taxonomy" id="2419777"/>
    <lineage>
        <taxon>Bacteria</taxon>
        <taxon>Pseudomonadati</taxon>
        <taxon>Pseudomonadota</taxon>
        <taxon>Betaproteobacteria</taxon>
        <taxon>Burkholderiales</taxon>
        <taxon>Burkholderiaceae</taxon>
        <taxon>Trinickia</taxon>
    </lineage>
</organism>
<dbReference type="PANTHER" id="PTHR21525">
    <property type="entry name" value="MOTILE SPERM PROTEIN"/>
    <property type="match status" value="1"/>
</dbReference>
<keyword evidence="3" id="KW-1185">Reference proteome</keyword>
<reference evidence="2 3" key="1">
    <citation type="submission" date="2018-10" db="EMBL/GenBank/DDBJ databases">
        <title>Paraburkholderia sp. 7MK8-2, isolated from soil.</title>
        <authorList>
            <person name="Gao Z.-H."/>
            <person name="Qiu L.-H."/>
        </authorList>
    </citation>
    <scope>NUCLEOTIDE SEQUENCE [LARGE SCALE GENOMIC DNA]</scope>
    <source>
        <strain evidence="2 3">7MK8-2</strain>
    </source>
</reference>
<dbReference type="PANTHER" id="PTHR21525:SF9">
    <property type="entry name" value="CHANNEL_COLICIN DOMAIN-CONTAINING PROTEIN"/>
    <property type="match status" value="1"/>
</dbReference>
<dbReference type="OrthoDB" id="5916208at2"/>
<evidence type="ECO:0000313" key="2">
    <source>
        <dbReference type="EMBL" id="RKP48295.1"/>
    </source>
</evidence>
<proteinExistence type="predicted"/>